<dbReference type="EMBL" id="CAESAK010000004">
    <property type="protein sequence ID" value="CAB4329940.1"/>
    <property type="molecule type" value="Genomic_DNA"/>
</dbReference>
<sequence length="134" mass="15000">MSAQGVVTPPLTKCNIRIDNPHISKYILRTRGVRAVKVNARSKCDKSMRDLKFIVEIYKVGLLRDTKVDDNVVAIQGLIYPNQIIKNESANSLCLSRKPTKYYGVAYAIATIDGEQRRTLKVLSARTMTLNCGN</sequence>
<evidence type="ECO:0000313" key="1">
    <source>
        <dbReference type="EMBL" id="CAB4329940.1"/>
    </source>
</evidence>
<protein>
    <submittedName>
        <fullName evidence="1">Unannotated protein</fullName>
    </submittedName>
</protein>
<name>A0A6J5YPJ1_9ZZZZ</name>
<accession>A0A6J5YPJ1</accession>
<organism evidence="1">
    <name type="scientific">freshwater metagenome</name>
    <dbReference type="NCBI Taxonomy" id="449393"/>
    <lineage>
        <taxon>unclassified sequences</taxon>
        <taxon>metagenomes</taxon>
        <taxon>ecological metagenomes</taxon>
    </lineage>
</organism>
<gene>
    <name evidence="1" type="ORF">UFOPK3775_00070</name>
</gene>
<proteinExistence type="predicted"/>
<reference evidence="1" key="1">
    <citation type="submission" date="2020-05" db="EMBL/GenBank/DDBJ databases">
        <authorList>
            <person name="Chiriac C."/>
            <person name="Salcher M."/>
            <person name="Ghai R."/>
            <person name="Kavagutti S V."/>
        </authorList>
    </citation>
    <scope>NUCLEOTIDE SEQUENCE</scope>
</reference>
<dbReference type="AlphaFoldDB" id="A0A6J5YPJ1"/>